<dbReference type="PANTHER" id="PTHR30506">
    <property type="entry name" value="INNER MEMBRANE PROTEIN"/>
    <property type="match status" value="1"/>
</dbReference>
<keyword evidence="3 6" id="KW-0812">Transmembrane</keyword>
<evidence type="ECO:0000256" key="4">
    <source>
        <dbReference type="ARBA" id="ARBA00022989"/>
    </source>
</evidence>
<dbReference type="InterPro" id="IPR005115">
    <property type="entry name" value="Gly_transporter"/>
</dbReference>
<feature type="transmembrane region" description="Helical" evidence="6">
    <location>
        <begin position="40"/>
        <end position="59"/>
    </location>
</feature>
<sequence>MMCRLLFNLIEIIDVLTNLYIAAITAEAMTGALSAGRRGMDPVGVIFVACVTAIGGGSVRDMLLGTYPLTWIAHPSYIVMIICAALFTIIIKNMMPKMMRFFIVLDAVGLITFSILGAQKTLDVGHGYVIAAIMAVITGVFGGVLRDILCQNVPLVFRKELYASVSLVAVVLYFLLQILGLSQPTVIVITLVIGFMLRMLAVRFNMELPKFIYQGAASH</sequence>
<name>A0A2H9TC69_9ZZZZ</name>
<reference evidence="8" key="1">
    <citation type="journal article" date="2017" name="Appl. Environ. Microbiol.">
        <title>Molecular characterization of an Endozoicomonas-like organism causing infection in king scallop Pecten maximus L.</title>
        <authorList>
            <person name="Cano I."/>
            <person name="van Aerle R."/>
            <person name="Ross S."/>
            <person name="Verner-Jeffreys D.W."/>
            <person name="Paley R.K."/>
            <person name="Rimmer G."/>
            <person name="Ryder D."/>
            <person name="Hooper P."/>
            <person name="Stone D."/>
            <person name="Feist S.W."/>
        </authorList>
    </citation>
    <scope>NUCLEOTIDE SEQUENCE</scope>
</reference>
<evidence type="ECO:0000313" key="8">
    <source>
        <dbReference type="EMBL" id="PJE80841.1"/>
    </source>
</evidence>
<feature type="domain" description="Glycine transporter" evidence="7">
    <location>
        <begin position="20"/>
        <end position="92"/>
    </location>
</feature>
<organism evidence="8">
    <name type="scientific">invertebrate metagenome</name>
    <dbReference type="NCBI Taxonomy" id="1711999"/>
    <lineage>
        <taxon>unclassified sequences</taxon>
        <taxon>metagenomes</taxon>
        <taxon>organismal metagenomes</taxon>
    </lineage>
</organism>
<feature type="transmembrane region" description="Helical" evidence="6">
    <location>
        <begin position="71"/>
        <end position="91"/>
    </location>
</feature>
<comment type="caution">
    <text evidence="8">The sequence shown here is derived from an EMBL/GenBank/DDBJ whole genome shotgun (WGS) entry which is preliminary data.</text>
</comment>
<dbReference type="Pfam" id="PF03458">
    <property type="entry name" value="Gly_transporter"/>
    <property type="match status" value="2"/>
</dbReference>
<evidence type="ECO:0000256" key="1">
    <source>
        <dbReference type="ARBA" id="ARBA00004651"/>
    </source>
</evidence>
<dbReference type="GO" id="GO:0005886">
    <property type="term" value="C:plasma membrane"/>
    <property type="evidence" value="ECO:0007669"/>
    <property type="project" value="UniProtKB-SubCell"/>
</dbReference>
<dbReference type="PANTHER" id="PTHR30506:SF3">
    <property type="entry name" value="UPF0126 INNER MEMBRANE PROTEIN YADS-RELATED"/>
    <property type="match status" value="1"/>
</dbReference>
<evidence type="ECO:0000256" key="2">
    <source>
        <dbReference type="ARBA" id="ARBA00022475"/>
    </source>
</evidence>
<evidence type="ECO:0000256" key="6">
    <source>
        <dbReference type="SAM" id="Phobius"/>
    </source>
</evidence>
<accession>A0A2H9TC69</accession>
<feature type="transmembrane region" description="Helical" evidence="6">
    <location>
        <begin position="186"/>
        <end position="204"/>
    </location>
</feature>
<dbReference type="EMBL" id="NSIT01000004">
    <property type="protein sequence ID" value="PJE80841.1"/>
    <property type="molecule type" value="Genomic_DNA"/>
</dbReference>
<keyword evidence="2" id="KW-1003">Cell membrane</keyword>
<evidence type="ECO:0000259" key="7">
    <source>
        <dbReference type="Pfam" id="PF03458"/>
    </source>
</evidence>
<feature type="transmembrane region" description="Helical" evidence="6">
    <location>
        <begin position="128"/>
        <end position="149"/>
    </location>
</feature>
<protein>
    <recommendedName>
        <fullName evidence="7">Glycine transporter domain-containing protein</fullName>
    </recommendedName>
</protein>
<evidence type="ECO:0000256" key="3">
    <source>
        <dbReference type="ARBA" id="ARBA00022692"/>
    </source>
</evidence>
<gene>
    <name evidence="8" type="ORF">CI610_00184</name>
</gene>
<keyword evidence="5 6" id="KW-0472">Membrane</keyword>
<feature type="transmembrane region" description="Helical" evidence="6">
    <location>
        <begin position="161"/>
        <end position="180"/>
    </location>
</feature>
<proteinExistence type="predicted"/>
<comment type="subcellular location">
    <subcellularLocation>
        <location evidence="1">Cell membrane</location>
        <topology evidence="1">Multi-pass membrane protein</topology>
    </subcellularLocation>
</comment>
<evidence type="ECO:0000256" key="5">
    <source>
        <dbReference type="ARBA" id="ARBA00023136"/>
    </source>
</evidence>
<feature type="domain" description="Glycine transporter" evidence="7">
    <location>
        <begin position="104"/>
        <end position="176"/>
    </location>
</feature>
<feature type="transmembrane region" description="Helical" evidence="6">
    <location>
        <begin position="98"/>
        <end position="116"/>
    </location>
</feature>
<dbReference type="AlphaFoldDB" id="A0A2H9TC69"/>
<keyword evidence="4 6" id="KW-1133">Transmembrane helix</keyword>